<dbReference type="KEGG" id="cpor:BED41_04315"/>
<accession>A0A1B2I338</accession>
<evidence type="ECO:0000313" key="2">
    <source>
        <dbReference type="Proteomes" id="UP000093044"/>
    </source>
</evidence>
<evidence type="ECO:0000313" key="1">
    <source>
        <dbReference type="EMBL" id="ANZ44379.1"/>
    </source>
</evidence>
<protein>
    <submittedName>
        <fullName evidence="1">Uncharacterized protein</fullName>
    </submittedName>
</protein>
<gene>
    <name evidence="1" type="ORF">BED41_04315</name>
</gene>
<dbReference type="AlphaFoldDB" id="A0A1B2I338"/>
<name>A0A1B2I338_9BACT</name>
<keyword evidence="2" id="KW-1185">Reference proteome</keyword>
<sequence length="104" mass="11758">MMEKLSSTTKINRFSVSLIAQIRGALIWLPDASERKAIRAKPKAKSLFMFYHIEDKSAFRRANNEITEGLASGGALKCGEYCQALGYEVSRAYKRRFMGDYISP</sequence>
<organism evidence="1 2">
    <name type="scientific">Cloacibacillus porcorum</name>
    <dbReference type="NCBI Taxonomy" id="1197717"/>
    <lineage>
        <taxon>Bacteria</taxon>
        <taxon>Thermotogati</taxon>
        <taxon>Synergistota</taxon>
        <taxon>Synergistia</taxon>
        <taxon>Synergistales</taxon>
        <taxon>Synergistaceae</taxon>
        <taxon>Cloacibacillus</taxon>
    </lineage>
</organism>
<dbReference type="Proteomes" id="UP000093044">
    <property type="component" value="Chromosome"/>
</dbReference>
<proteinExistence type="predicted"/>
<reference evidence="1" key="1">
    <citation type="submission" date="2016-08" db="EMBL/GenBank/DDBJ databases">
        <title>Complete genome of Cloacibacillus porcorum.</title>
        <authorList>
            <person name="Looft T."/>
            <person name="Bayles D.O."/>
            <person name="Alt D.P."/>
        </authorList>
    </citation>
    <scope>NUCLEOTIDE SEQUENCE [LARGE SCALE GENOMIC DNA]</scope>
    <source>
        <strain evidence="1">CL-84</strain>
    </source>
</reference>
<dbReference type="EMBL" id="CP016757">
    <property type="protein sequence ID" value="ANZ44379.1"/>
    <property type="molecule type" value="Genomic_DNA"/>
</dbReference>